<reference evidence="6" key="1">
    <citation type="submission" date="2018-09" db="EMBL/GenBank/DDBJ databases">
        <title>Chryseolinea sp. KIS68-18 isolated from soil.</title>
        <authorList>
            <person name="Weon H.-Y."/>
            <person name="Kwon S.-W."/>
            <person name="Lee S.A."/>
        </authorList>
    </citation>
    <scope>NUCLEOTIDE SEQUENCE [LARGE SCALE GENOMIC DNA]</scope>
    <source>
        <strain evidence="6">KIS68-18</strain>
    </source>
</reference>
<dbReference type="Pfam" id="PF25917">
    <property type="entry name" value="BSH_RND"/>
    <property type="match status" value="1"/>
</dbReference>
<dbReference type="Proteomes" id="UP000266183">
    <property type="component" value="Chromosome"/>
</dbReference>
<dbReference type="Gene3D" id="2.40.420.20">
    <property type="match status" value="1"/>
</dbReference>
<feature type="domain" description="CusB-like beta-barrel" evidence="3">
    <location>
        <begin position="203"/>
        <end position="276"/>
    </location>
</feature>
<accession>A0A385SM35</accession>
<keyword evidence="6" id="KW-1185">Reference proteome</keyword>
<sequence length="351" mass="37223">MNRSTKITITVVIAGALVATVAFKLMSNQKEVAAKVYHPDINTAVVVQVDTVDAGRFDVTAAFTGSFSPNREVTIGSETSGRVVNVNVQEGSQVSTGQRIAQLDDRLVQAQLQSAQASYDRAVNTLARYQQGSSGVTQLQMDNAKTEILTTQAQIEQLKTQIRQFTISAPFGGIITSRSFELGAIVSPGMQMATLTDISSVKLEISVPEKSIAQFSLGQTIYVKTDVYPDAPFRGKVDMIGSKADASHNFQVKILVPNPKSAIKSGMYGTVVLNSEASGDALTIPRSALLGSSVKPQVYVVEAGVSKLRDIQTGSGNELRIEVVGGLRKGEIVVSGGLVNLSDGTKVSIAN</sequence>
<dbReference type="NCBIfam" id="TIGR01730">
    <property type="entry name" value="RND_mfp"/>
    <property type="match status" value="1"/>
</dbReference>
<dbReference type="EMBL" id="CP032382">
    <property type="protein sequence ID" value="AYB31892.1"/>
    <property type="molecule type" value="Genomic_DNA"/>
</dbReference>
<dbReference type="PANTHER" id="PTHR30469">
    <property type="entry name" value="MULTIDRUG RESISTANCE PROTEIN MDTA"/>
    <property type="match status" value="1"/>
</dbReference>
<comment type="similarity">
    <text evidence="1">Belongs to the membrane fusion protein (MFP) (TC 8.A.1) family.</text>
</comment>
<dbReference type="InterPro" id="IPR058637">
    <property type="entry name" value="YknX-like_C"/>
</dbReference>
<dbReference type="RefSeq" id="WP_119755153.1">
    <property type="nucleotide sequence ID" value="NZ_CP032382.1"/>
</dbReference>
<evidence type="ECO:0000313" key="5">
    <source>
        <dbReference type="EMBL" id="AYB31892.1"/>
    </source>
</evidence>
<name>A0A385SM35_9BACT</name>
<evidence type="ECO:0000259" key="2">
    <source>
        <dbReference type="Pfam" id="PF25917"/>
    </source>
</evidence>
<evidence type="ECO:0000256" key="1">
    <source>
        <dbReference type="ARBA" id="ARBA00009477"/>
    </source>
</evidence>
<dbReference type="InterPro" id="IPR006143">
    <property type="entry name" value="RND_pump_MFP"/>
</dbReference>
<dbReference type="SUPFAM" id="SSF111369">
    <property type="entry name" value="HlyD-like secretion proteins"/>
    <property type="match status" value="1"/>
</dbReference>
<dbReference type="OrthoDB" id="9784685at2"/>
<gene>
    <name evidence="5" type="ORF">D4L85_15555</name>
</gene>
<dbReference type="Gene3D" id="2.40.50.100">
    <property type="match status" value="1"/>
</dbReference>
<proteinExistence type="inferred from homology"/>
<dbReference type="KEGG" id="chk:D4L85_15555"/>
<dbReference type="GO" id="GO:1990281">
    <property type="term" value="C:efflux pump complex"/>
    <property type="evidence" value="ECO:0007669"/>
    <property type="project" value="TreeGrafter"/>
</dbReference>
<dbReference type="InterPro" id="IPR058792">
    <property type="entry name" value="Beta-barrel_RND_2"/>
</dbReference>
<protein>
    <submittedName>
        <fullName evidence="5">Efflux RND transporter periplasmic adaptor subunit</fullName>
    </submittedName>
</protein>
<dbReference type="Pfam" id="PF25954">
    <property type="entry name" value="Beta-barrel_RND_2"/>
    <property type="match status" value="1"/>
</dbReference>
<evidence type="ECO:0000259" key="4">
    <source>
        <dbReference type="Pfam" id="PF25989"/>
    </source>
</evidence>
<evidence type="ECO:0000259" key="3">
    <source>
        <dbReference type="Pfam" id="PF25954"/>
    </source>
</evidence>
<dbReference type="Gene3D" id="2.40.30.170">
    <property type="match status" value="1"/>
</dbReference>
<dbReference type="Pfam" id="PF25989">
    <property type="entry name" value="YknX_C"/>
    <property type="match status" value="1"/>
</dbReference>
<feature type="domain" description="YknX-like C-terminal permuted SH3-like" evidence="4">
    <location>
        <begin position="281"/>
        <end position="348"/>
    </location>
</feature>
<dbReference type="Gene3D" id="1.10.287.470">
    <property type="entry name" value="Helix hairpin bin"/>
    <property type="match status" value="1"/>
</dbReference>
<feature type="domain" description="Multidrug resistance protein MdtA-like barrel-sandwich hybrid" evidence="2">
    <location>
        <begin position="71"/>
        <end position="196"/>
    </location>
</feature>
<evidence type="ECO:0000313" key="6">
    <source>
        <dbReference type="Proteomes" id="UP000266183"/>
    </source>
</evidence>
<dbReference type="GO" id="GO:0015562">
    <property type="term" value="F:efflux transmembrane transporter activity"/>
    <property type="evidence" value="ECO:0007669"/>
    <property type="project" value="TreeGrafter"/>
</dbReference>
<dbReference type="InterPro" id="IPR058625">
    <property type="entry name" value="MdtA-like_BSH"/>
</dbReference>
<organism evidence="5 6">
    <name type="scientific">Chryseolinea soli</name>
    <dbReference type="NCBI Taxonomy" id="2321403"/>
    <lineage>
        <taxon>Bacteria</taxon>
        <taxon>Pseudomonadati</taxon>
        <taxon>Bacteroidota</taxon>
        <taxon>Cytophagia</taxon>
        <taxon>Cytophagales</taxon>
        <taxon>Fulvivirgaceae</taxon>
        <taxon>Chryseolinea</taxon>
    </lineage>
</organism>
<dbReference type="AlphaFoldDB" id="A0A385SM35"/>